<proteinExistence type="predicted"/>
<accession>A0A8E2J9A3</accession>
<feature type="region of interest" description="Disordered" evidence="1">
    <location>
        <begin position="67"/>
        <end position="92"/>
    </location>
</feature>
<gene>
    <name evidence="2" type="ORF">K432DRAFT_232586</name>
</gene>
<evidence type="ECO:0000313" key="3">
    <source>
        <dbReference type="Proteomes" id="UP000250266"/>
    </source>
</evidence>
<protein>
    <submittedName>
        <fullName evidence="2">Uncharacterized protein</fullName>
    </submittedName>
</protein>
<organism evidence="2 3">
    <name type="scientific">Lepidopterella palustris CBS 459.81</name>
    <dbReference type="NCBI Taxonomy" id="1314670"/>
    <lineage>
        <taxon>Eukaryota</taxon>
        <taxon>Fungi</taxon>
        <taxon>Dikarya</taxon>
        <taxon>Ascomycota</taxon>
        <taxon>Pezizomycotina</taxon>
        <taxon>Dothideomycetes</taxon>
        <taxon>Pleosporomycetidae</taxon>
        <taxon>Mytilinidiales</taxon>
        <taxon>Argynnaceae</taxon>
        <taxon>Lepidopterella</taxon>
    </lineage>
</organism>
<name>A0A8E2J9A3_9PEZI</name>
<sequence length="152" mass="17010">MAATLLGLLPPGEMAASCVNNKRPRTQLSKNTELSEKRMTVWTGLAKLCLRLERGCLPSPRPFFQDHPIRPGQNCGEPNPRNPNEMHRASPCLPKHSMHSMHSLPSSIRSNALPTLATLRMPHTIPTCSGFPYACKISLLQLVWRLFTIYLI</sequence>
<evidence type="ECO:0000256" key="1">
    <source>
        <dbReference type="SAM" id="MobiDB-lite"/>
    </source>
</evidence>
<keyword evidence="3" id="KW-1185">Reference proteome</keyword>
<dbReference type="Proteomes" id="UP000250266">
    <property type="component" value="Unassembled WGS sequence"/>
</dbReference>
<reference evidence="2 3" key="1">
    <citation type="journal article" date="2016" name="Nat. Commun.">
        <title>Ectomycorrhizal ecology is imprinted in the genome of the dominant symbiotic fungus Cenococcum geophilum.</title>
        <authorList>
            <consortium name="DOE Joint Genome Institute"/>
            <person name="Peter M."/>
            <person name="Kohler A."/>
            <person name="Ohm R.A."/>
            <person name="Kuo A."/>
            <person name="Krutzmann J."/>
            <person name="Morin E."/>
            <person name="Arend M."/>
            <person name="Barry K.W."/>
            <person name="Binder M."/>
            <person name="Choi C."/>
            <person name="Clum A."/>
            <person name="Copeland A."/>
            <person name="Grisel N."/>
            <person name="Haridas S."/>
            <person name="Kipfer T."/>
            <person name="LaButti K."/>
            <person name="Lindquist E."/>
            <person name="Lipzen A."/>
            <person name="Maire R."/>
            <person name="Meier B."/>
            <person name="Mihaltcheva S."/>
            <person name="Molinier V."/>
            <person name="Murat C."/>
            <person name="Poggeler S."/>
            <person name="Quandt C.A."/>
            <person name="Sperisen C."/>
            <person name="Tritt A."/>
            <person name="Tisserant E."/>
            <person name="Crous P.W."/>
            <person name="Henrissat B."/>
            <person name="Nehls U."/>
            <person name="Egli S."/>
            <person name="Spatafora J.W."/>
            <person name="Grigoriev I.V."/>
            <person name="Martin F.M."/>
        </authorList>
    </citation>
    <scope>NUCLEOTIDE SEQUENCE [LARGE SCALE GENOMIC DNA]</scope>
    <source>
        <strain evidence="2 3">CBS 459.81</strain>
    </source>
</reference>
<dbReference type="EMBL" id="KV745738">
    <property type="protein sequence ID" value="OCK73534.1"/>
    <property type="molecule type" value="Genomic_DNA"/>
</dbReference>
<evidence type="ECO:0000313" key="2">
    <source>
        <dbReference type="EMBL" id="OCK73534.1"/>
    </source>
</evidence>
<dbReference type="AlphaFoldDB" id="A0A8E2J9A3"/>